<dbReference type="EMBL" id="CP118848">
    <property type="protein sequence ID" value="WHI60130.1"/>
    <property type="molecule type" value="Genomic_DNA"/>
</dbReference>
<accession>A0AAX3W5U3</accession>
<feature type="signal peptide" evidence="1">
    <location>
        <begin position="1"/>
        <end position="22"/>
    </location>
</feature>
<gene>
    <name evidence="2" type="ORF">PYH69_00320</name>
</gene>
<feature type="chain" id="PRO_5043646162" evidence="1">
    <location>
        <begin position="23"/>
        <end position="47"/>
    </location>
</feature>
<sequence>MTTTTLAGILLFSSAGAHQAHAAESEITANNVTDIGSSIMKEHVYYL</sequence>
<dbReference type="RefSeq" id="WP_282862348.1">
    <property type="nucleotide sequence ID" value="NZ_CP118848.1"/>
</dbReference>
<dbReference type="Proteomes" id="UP001223261">
    <property type="component" value="Chromosome"/>
</dbReference>
<proteinExistence type="predicted"/>
<reference evidence="2" key="1">
    <citation type="journal article" date="2023" name="Antibiotics">
        <title>Prevalence and Molecular Characterization of Methicillin-Resistant Staphylococci (MRS) and Mammaliicocci (MRM) in Dromedary Camels from Algeria: First Detection of SCCmec-mecC Hybrid in Methicillin-Resistant Mammaliicoccus lentus.</title>
        <authorList>
            <person name="Belhout C."/>
            <person name="Boyen F."/>
            <person name="Vereecke N."/>
            <person name="Theuns S."/>
            <person name="Taibi N."/>
            <person name="Stegger M."/>
            <person name="de la Fe-Rodriguez P.Y."/>
            <person name="Bouayad L."/>
            <person name="Elgroud R."/>
            <person name="Butaye P."/>
        </authorList>
    </citation>
    <scope>NUCLEOTIDE SEQUENCE</scope>
    <source>
        <strain evidence="2">7048</strain>
    </source>
</reference>
<dbReference type="AlphaFoldDB" id="A0AAX3W5U3"/>
<evidence type="ECO:0000313" key="2">
    <source>
        <dbReference type="EMBL" id="WHI60130.1"/>
    </source>
</evidence>
<protein>
    <submittedName>
        <fullName evidence="2">Uncharacterized protein</fullName>
    </submittedName>
</protein>
<keyword evidence="1" id="KW-0732">Signal</keyword>
<organism evidence="2 3">
    <name type="scientific">Mammaliicoccus lentus</name>
    <name type="common">Staphylococcus lentus</name>
    <dbReference type="NCBI Taxonomy" id="42858"/>
    <lineage>
        <taxon>Bacteria</taxon>
        <taxon>Bacillati</taxon>
        <taxon>Bacillota</taxon>
        <taxon>Bacilli</taxon>
        <taxon>Bacillales</taxon>
        <taxon>Staphylococcaceae</taxon>
        <taxon>Mammaliicoccus</taxon>
    </lineage>
</organism>
<name>A0AAX3W5U3_MAMLE</name>
<evidence type="ECO:0000313" key="3">
    <source>
        <dbReference type="Proteomes" id="UP001223261"/>
    </source>
</evidence>
<evidence type="ECO:0000256" key="1">
    <source>
        <dbReference type="SAM" id="SignalP"/>
    </source>
</evidence>